<organism evidence="2 3">
    <name type="scientific">Trema orientale</name>
    <name type="common">Charcoal tree</name>
    <name type="synonym">Celtis orientalis</name>
    <dbReference type="NCBI Taxonomy" id="63057"/>
    <lineage>
        <taxon>Eukaryota</taxon>
        <taxon>Viridiplantae</taxon>
        <taxon>Streptophyta</taxon>
        <taxon>Embryophyta</taxon>
        <taxon>Tracheophyta</taxon>
        <taxon>Spermatophyta</taxon>
        <taxon>Magnoliopsida</taxon>
        <taxon>eudicotyledons</taxon>
        <taxon>Gunneridae</taxon>
        <taxon>Pentapetalae</taxon>
        <taxon>rosids</taxon>
        <taxon>fabids</taxon>
        <taxon>Rosales</taxon>
        <taxon>Cannabaceae</taxon>
        <taxon>Trema</taxon>
    </lineage>
</organism>
<gene>
    <name evidence="2" type="ORF">TorRG33x02_225800</name>
</gene>
<accession>A0A2P5E7X1</accession>
<evidence type="ECO:0000256" key="1">
    <source>
        <dbReference type="SAM" id="MobiDB-lite"/>
    </source>
</evidence>
<feature type="compositionally biased region" description="Polar residues" evidence="1">
    <location>
        <begin position="60"/>
        <end position="70"/>
    </location>
</feature>
<name>A0A2P5E7X1_TREOI</name>
<keyword evidence="3" id="KW-1185">Reference proteome</keyword>
<dbReference type="EMBL" id="JXTC01000212">
    <property type="protein sequence ID" value="PON81626.1"/>
    <property type="molecule type" value="Genomic_DNA"/>
</dbReference>
<dbReference type="InParanoid" id="A0A2P5E7X1"/>
<evidence type="ECO:0000313" key="2">
    <source>
        <dbReference type="EMBL" id="PON81626.1"/>
    </source>
</evidence>
<comment type="caution">
    <text evidence="2">The sequence shown here is derived from an EMBL/GenBank/DDBJ whole genome shotgun (WGS) entry which is preliminary data.</text>
</comment>
<dbReference type="AlphaFoldDB" id="A0A2P5E7X1"/>
<evidence type="ECO:0000313" key="3">
    <source>
        <dbReference type="Proteomes" id="UP000237000"/>
    </source>
</evidence>
<feature type="region of interest" description="Disordered" evidence="1">
    <location>
        <begin position="60"/>
        <end position="86"/>
    </location>
</feature>
<dbReference type="OrthoDB" id="10360589at2759"/>
<protein>
    <submittedName>
        <fullName evidence="2">Uncharacterized protein</fullName>
    </submittedName>
</protein>
<feature type="region of interest" description="Disordered" evidence="1">
    <location>
        <begin position="1"/>
        <end position="32"/>
    </location>
</feature>
<dbReference type="Proteomes" id="UP000237000">
    <property type="component" value="Unassembled WGS sequence"/>
</dbReference>
<reference evidence="3" key="1">
    <citation type="submission" date="2016-06" db="EMBL/GenBank/DDBJ databases">
        <title>Parallel loss of symbiosis genes in relatives of nitrogen-fixing non-legume Parasponia.</title>
        <authorList>
            <person name="Van Velzen R."/>
            <person name="Holmer R."/>
            <person name="Bu F."/>
            <person name="Rutten L."/>
            <person name="Van Zeijl A."/>
            <person name="Liu W."/>
            <person name="Santuari L."/>
            <person name="Cao Q."/>
            <person name="Sharma T."/>
            <person name="Shen D."/>
            <person name="Roswanjaya Y."/>
            <person name="Wardhani T."/>
            <person name="Kalhor M.S."/>
            <person name="Jansen J."/>
            <person name="Van den Hoogen J."/>
            <person name="Gungor B."/>
            <person name="Hartog M."/>
            <person name="Hontelez J."/>
            <person name="Verver J."/>
            <person name="Yang W.-C."/>
            <person name="Schijlen E."/>
            <person name="Repin R."/>
            <person name="Schilthuizen M."/>
            <person name="Schranz E."/>
            <person name="Heidstra R."/>
            <person name="Miyata K."/>
            <person name="Fedorova E."/>
            <person name="Kohlen W."/>
            <person name="Bisseling T."/>
            <person name="Smit S."/>
            <person name="Geurts R."/>
        </authorList>
    </citation>
    <scope>NUCLEOTIDE SEQUENCE [LARGE SCALE GENOMIC DNA]</scope>
    <source>
        <strain evidence="3">cv. RG33-2</strain>
    </source>
</reference>
<feature type="compositionally biased region" description="Basic and acidic residues" evidence="1">
    <location>
        <begin position="1"/>
        <end position="21"/>
    </location>
</feature>
<sequence>MSRSDQAKGKTKTHEDNRNTDHSVLTISGGLTTGDNSWAQKAYAHEARDVARGDQINVSKLTKRPTNPANSKILRQGRGLEACPSL</sequence>
<feature type="compositionally biased region" description="Polar residues" evidence="1">
    <location>
        <begin position="22"/>
        <end position="32"/>
    </location>
</feature>
<proteinExistence type="predicted"/>